<keyword evidence="2" id="KW-1185">Reference proteome</keyword>
<evidence type="ECO:0000313" key="2">
    <source>
        <dbReference type="Proteomes" id="UP001607302"/>
    </source>
</evidence>
<dbReference type="EMBL" id="JAUDFV010000152">
    <property type="protein sequence ID" value="KAL2718258.1"/>
    <property type="molecule type" value="Genomic_DNA"/>
</dbReference>
<accession>A0ABD2ACB4</accession>
<proteinExistence type="predicted"/>
<organism evidence="1 2">
    <name type="scientific">Vespula squamosa</name>
    <name type="common">Southern yellow jacket</name>
    <name type="synonym">Wasp</name>
    <dbReference type="NCBI Taxonomy" id="30214"/>
    <lineage>
        <taxon>Eukaryota</taxon>
        <taxon>Metazoa</taxon>
        <taxon>Ecdysozoa</taxon>
        <taxon>Arthropoda</taxon>
        <taxon>Hexapoda</taxon>
        <taxon>Insecta</taxon>
        <taxon>Pterygota</taxon>
        <taxon>Neoptera</taxon>
        <taxon>Endopterygota</taxon>
        <taxon>Hymenoptera</taxon>
        <taxon>Apocrita</taxon>
        <taxon>Aculeata</taxon>
        <taxon>Vespoidea</taxon>
        <taxon>Vespidae</taxon>
        <taxon>Vespinae</taxon>
        <taxon>Vespula</taxon>
    </lineage>
</organism>
<dbReference type="AlphaFoldDB" id="A0ABD2ACB4"/>
<comment type="caution">
    <text evidence="1">The sequence shown here is derived from an EMBL/GenBank/DDBJ whole genome shotgun (WGS) entry which is preliminary data.</text>
</comment>
<evidence type="ECO:0000313" key="1">
    <source>
        <dbReference type="EMBL" id="KAL2718258.1"/>
    </source>
</evidence>
<name>A0ABD2ACB4_VESSQ</name>
<dbReference type="Proteomes" id="UP001607302">
    <property type="component" value="Unassembled WGS sequence"/>
</dbReference>
<gene>
    <name evidence="1" type="ORF">V1478_012134</name>
</gene>
<sequence length="71" mass="7601">MIETAVAATVTATVTATAAVTYCTKTEMFRISWLALLIVAPGIINHPLACIMASSFHCSNQENEEETAKRG</sequence>
<protein>
    <submittedName>
        <fullName evidence="1">Uncharacterized protein</fullName>
    </submittedName>
</protein>
<reference evidence="1 2" key="1">
    <citation type="journal article" date="2024" name="Ann. Entomol. Soc. Am.">
        <title>Genomic analyses of the southern and eastern yellowjacket wasps (Hymenoptera: Vespidae) reveal evolutionary signatures of social life.</title>
        <authorList>
            <person name="Catto M.A."/>
            <person name="Caine P.B."/>
            <person name="Orr S.E."/>
            <person name="Hunt B.G."/>
            <person name="Goodisman M.A.D."/>
        </authorList>
    </citation>
    <scope>NUCLEOTIDE SEQUENCE [LARGE SCALE GENOMIC DNA]</scope>
    <source>
        <strain evidence="1">233</strain>
        <tissue evidence="1">Head and thorax</tissue>
    </source>
</reference>